<name>A0A9P5N7R6_GYMJU</name>
<keyword evidence="2" id="KW-1185">Reference proteome</keyword>
<dbReference type="Proteomes" id="UP000724874">
    <property type="component" value="Unassembled WGS sequence"/>
</dbReference>
<dbReference type="EMBL" id="JADNYJ010000557">
    <property type="protein sequence ID" value="KAF8868751.1"/>
    <property type="molecule type" value="Genomic_DNA"/>
</dbReference>
<evidence type="ECO:0000313" key="1">
    <source>
        <dbReference type="EMBL" id="KAF8868751.1"/>
    </source>
</evidence>
<organism evidence="1 2">
    <name type="scientific">Gymnopilus junonius</name>
    <name type="common">Spectacular rustgill mushroom</name>
    <name type="synonym">Gymnopilus spectabilis subsp. junonius</name>
    <dbReference type="NCBI Taxonomy" id="109634"/>
    <lineage>
        <taxon>Eukaryota</taxon>
        <taxon>Fungi</taxon>
        <taxon>Dikarya</taxon>
        <taxon>Basidiomycota</taxon>
        <taxon>Agaricomycotina</taxon>
        <taxon>Agaricomycetes</taxon>
        <taxon>Agaricomycetidae</taxon>
        <taxon>Agaricales</taxon>
        <taxon>Agaricineae</taxon>
        <taxon>Hymenogastraceae</taxon>
        <taxon>Gymnopilus</taxon>
    </lineage>
</organism>
<evidence type="ECO:0000313" key="2">
    <source>
        <dbReference type="Proteomes" id="UP000724874"/>
    </source>
</evidence>
<proteinExistence type="predicted"/>
<accession>A0A9P5N7R6</accession>
<protein>
    <submittedName>
        <fullName evidence="1">Uncharacterized protein</fullName>
    </submittedName>
</protein>
<reference evidence="1" key="1">
    <citation type="submission" date="2020-11" db="EMBL/GenBank/DDBJ databases">
        <authorList>
            <consortium name="DOE Joint Genome Institute"/>
            <person name="Ahrendt S."/>
            <person name="Riley R."/>
            <person name="Andreopoulos W."/>
            <person name="LaButti K."/>
            <person name="Pangilinan J."/>
            <person name="Ruiz-duenas F.J."/>
            <person name="Barrasa J.M."/>
            <person name="Sanchez-Garcia M."/>
            <person name="Camarero S."/>
            <person name="Miyauchi S."/>
            <person name="Serrano A."/>
            <person name="Linde D."/>
            <person name="Babiker R."/>
            <person name="Drula E."/>
            <person name="Ayuso-Fernandez I."/>
            <person name="Pacheco R."/>
            <person name="Padilla G."/>
            <person name="Ferreira P."/>
            <person name="Barriuso J."/>
            <person name="Kellner H."/>
            <person name="Castanera R."/>
            <person name="Alfaro M."/>
            <person name="Ramirez L."/>
            <person name="Pisabarro A.G."/>
            <person name="Kuo A."/>
            <person name="Tritt A."/>
            <person name="Lipzen A."/>
            <person name="He G."/>
            <person name="Yan M."/>
            <person name="Ng V."/>
            <person name="Cullen D."/>
            <person name="Martin F."/>
            <person name="Rosso M.-N."/>
            <person name="Henrissat B."/>
            <person name="Hibbett D."/>
            <person name="Martinez A.T."/>
            <person name="Grigoriev I.V."/>
        </authorList>
    </citation>
    <scope>NUCLEOTIDE SEQUENCE</scope>
    <source>
        <strain evidence="1">AH 44721</strain>
    </source>
</reference>
<gene>
    <name evidence="1" type="ORF">CPB84DRAFT_1857182</name>
</gene>
<dbReference type="AlphaFoldDB" id="A0A9P5N7R6"/>
<comment type="caution">
    <text evidence="1">The sequence shown here is derived from an EMBL/GenBank/DDBJ whole genome shotgun (WGS) entry which is preliminary data.</text>
</comment>
<sequence>MGEGRQSMHFEHHARACTHTHVHVHALVRTLDPAPPAPPALLLLLLLLLPPPPAPASPPPGYQCAGEQLRYCS</sequence>